<evidence type="ECO:0000313" key="6">
    <source>
        <dbReference type="EMBL" id="TFK98564.1"/>
    </source>
</evidence>
<keyword evidence="7" id="KW-1185">Reference proteome</keyword>
<dbReference type="EMBL" id="ML178839">
    <property type="protein sequence ID" value="TFK98564.1"/>
    <property type="molecule type" value="Genomic_DNA"/>
</dbReference>
<evidence type="ECO:0000256" key="1">
    <source>
        <dbReference type="ARBA" id="ARBA00004496"/>
    </source>
</evidence>
<organism evidence="6 7">
    <name type="scientific">Pterulicium gracile</name>
    <dbReference type="NCBI Taxonomy" id="1884261"/>
    <lineage>
        <taxon>Eukaryota</taxon>
        <taxon>Fungi</taxon>
        <taxon>Dikarya</taxon>
        <taxon>Basidiomycota</taxon>
        <taxon>Agaricomycotina</taxon>
        <taxon>Agaricomycetes</taxon>
        <taxon>Agaricomycetidae</taxon>
        <taxon>Agaricales</taxon>
        <taxon>Pleurotineae</taxon>
        <taxon>Pterulaceae</taxon>
        <taxon>Pterulicium</taxon>
    </lineage>
</organism>
<dbReference type="CDD" id="cd09804">
    <property type="entry name" value="Dcp1"/>
    <property type="match status" value="1"/>
</dbReference>
<sequence>MHTPASTRLNNHGSNRQRSMSNTQTPRLSTLSASSSMTAAPNTSASAIGAGTSSSSAEWRYNQNLKVLRRRDPSIVSIFDQFSYVCLYRHDEGKWQKIGYEGTMFLYERDSYPPYGFYILNRTGADDYSQGFCPEDDVSVSGQFFMIRNFPDYTASRRALVGYNPATSTSADKFDKKYIPPEEVTGKDKGRALTFGLWTFAGDDGKESMKDVLTKLYAYVKKNDPYPDHFKHSHWHGRPPSCAAPPPTSAVGLAGIGLMQQRPASSLSQRSDASTPDANNLQYTPELSRLLSKLMPATPEPESHPPYQPASSSYTKPRPPKMKNVSSVQTINPSPPQSQLQAVTLPSLPTSGSTGLALLDSIFASASAAPTPSDELELDFGAPSSHADPFDLGGSSSGSFHQTEQIIHSPKPTSTILPQILNQDVIASLMGLGMGSRASSVAPSTGSSAVHGDNEDGDSSDGSGRLSGSQAQSRTHHPGIANGFVNSAPHVATARSHPSSSSLVPPGSAQPHMPQITKRGDETPRNRSIDNRVQNDVPPVPQRGVHTIQQHSPPVSYIQGQQAGDAHGNAVHPRPFQSSWPSFSHTPVDDTEDDGDIIELDFADMGALAQTQESANTLSYLNGRTPVAKSTRLPQQQPPVPQQAVLEGQVVRNGVGHTETLTNGNGKKNRRREKPSRQNSISSTSASTSELASGDDIIALELKQALGLGVKPASADANNGLDREAAKAAILHTAGAGQKLRGRSMERNEFVRELLTLIHTDSKFVDGLWHEYH</sequence>
<feature type="region of interest" description="Disordered" evidence="5">
    <location>
        <begin position="371"/>
        <end position="403"/>
    </location>
</feature>
<dbReference type="PANTHER" id="PTHR16290">
    <property type="entry name" value="TRANSCRIPTION FACTOR SMIF DECAPPING ENZYME DCP1"/>
    <property type="match status" value="1"/>
</dbReference>
<dbReference type="Gene3D" id="2.30.29.30">
    <property type="entry name" value="Pleckstrin-homology domain (PH domain)/Phosphotyrosine-binding domain (PTB)"/>
    <property type="match status" value="1"/>
</dbReference>
<name>A0A5C3Q907_9AGAR</name>
<dbReference type="SUPFAM" id="SSF50729">
    <property type="entry name" value="PH domain-like"/>
    <property type="match status" value="1"/>
</dbReference>
<reference evidence="6 7" key="1">
    <citation type="journal article" date="2019" name="Nat. Ecol. Evol.">
        <title>Megaphylogeny resolves global patterns of mushroom evolution.</title>
        <authorList>
            <person name="Varga T."/>
            <person name="Krizsan K."/>
            <person name="Foldi C."/>
            <person name="Dima B."/>
            <person name="Sanchez-Garcia M."/>
            <person name="Sanchez-Ramirez S."/>
            <person name="Szollosi G.J."/>
            <person name="Szarkandi J.G."/>
            <person name="Papp V."/>
            <person name="Albert L."/>
            <person name="Andreopoulos W."/>
            <person name="Angelini C."/>
            <person name="Antonin V."/>
            <person name="Barry K.W."/>
            <person name="Bougher N.L."/>
            <person name="Buchanan P."/>
            <person name="Buyck B."/>
            <person name="Bense V."/>
            <person name="Catcheside P."/>
            <person name="Chovatia M."/>
            <person name="Cooper J."/>
            <person name="Damon W."/>
            <person name="Desjardin D."/>
            <person name="Finy P."/>
            <person name="Geml J."/>
            <person name="Haridas S."/>
            <person name="Hughes K."/>
            <person name="Justo A."/>
            <person name="Karasinski D."/>
            <person name="Kautmanova I."/>
            <person name="Kiss B."/>
            <person name="Kocsube S."/>
            <person name="Kotiranta H."/>
            <person name="LaButti K.M."/>
            <person name="Lechner B.E."/>
            <person name="Liimatainen K."/>
            <person name="Lipzen A."/>
            <person name="Lukacs Z."/>
            <person name="Mihaltcheva S."/>
            <person name="Morgado L.N."/>
            <person name="Niskanen T."/>
            <person name="Noordeloos M.E."/>
            <person name="Ohm R.A."/>
            <person name="Ortiz-Santana B."/>
            <person name="Ovrebo C."/>
            <person name="Racz N."/>
            <person name="Riley R."/>
            <person name="Savchenko A."/>
            <person name="Shiryaev A."/>
            <person name="Soop K."/>
            <person name="Spirin V."/>
            <person name="Szebenyi C."/>
            <person name="Tomsovsky M."/>
            <person name="Tulloss R.E."/>
            <person name="Uehling J."/>
            <person name="Grigoriev I.V."/>
            <person name="Vagvolgyi C."/>
            <person name="Papp T."/>
            <person name="Martin F.M."/>
            <person name="Miettinen O."/>
            <person name="Hibbett D.S."/>
            <person name="Nagy L.G."/>
        </authorList>
    </citation>
    <scope>NUCLEOTIDE SEQUENCE [LARGE SCALE GENOMIC DNA]</scope>
    <source>
        <strain evidence="6 7">CBS 309.79</strain>
    </source>
</reference>
<feature type="compositionally biased region" description="Polar residues" evidence="5">
    <location>
        <begin position="262"/>
        <end position="283"/>
    </location>
</feature>
<feature type="compositionally biased region" description="Polar residues" evidence="5">
    <location>
        <begin position="576"/>
        <end position="585"/>
    </location>
</feature>
<feature type="region of interest" description="Disordered" evidence="5">
    <location>
        <begin position="650"/>
        <end position="688"/>
    </location>
</feature>
<feature type="non-terminal residue" evidence="6">
    <location>
        <position position="773"/>
    </location>
</feature>
<feature type="compositionally biased region" description="Polar residues" evidence="5">
    <location>
        <begin position="1"/>
        <end position="27"/>
    </location>
</feature>
<protein>
    <recommendedName>
        <fullName evidence="8">WH1 domain-containing protein</fullName>
    </recommendedName>
</protein>
<feature type="compositionally biased region" description="Low complexity" evidence="5">
    <location>
        <begin position="460"/>
        <end position="469"/>
    </location>
</feature>
<evidence type="ECO:0000313" key="7">
    <source>
        <dbReference type="Proteomes" id="UP000305067"/>
    </source>
</evidence>
<evidence type="ECO:0000256" key="2">
    <source>
        <dbReference type="ARBA" id="ARBA00008778"/>
    </source>
</evidence>
<evidence type="ECO:0008006" key="8">
    <source>
        <dbReference type="Google" id="ProtNLM"/>
    </source>
</evidence>
<dbReference type="GO" id="GO:0003729">
    <property type="term" value="F:mRNA binding"/>
    <property type="evidence" value="ECO:0007669"/>
    <property type="project" value="TreeGrafter"/>
</dbReference>
<dbReference type="STRING" id="1884261.A0A5C3Q907"/>
<feature type="region of interest" description="Disordered" evidence="5">
    <location>
        <begin position="261"/>
        <end position="283"/>
    </location>
</feature>
<feature type="region of interest" description="Disordered" evidence="5">
    <location>
        <begin position="435"/>
        <end position="541"/>
    </location>
</feature>
<keyword evidence="3" id="KW-0963">Cytoplasm</keyword>
<keyword evidence="4" id="KW-0507">mRNA processing</keyword>
<dbReference type="GO" id="GO:0000290">
    <property type="term" value="P:deadenylation-dependent decapping of nuclear-transcribed mRNA"/>
    <property type="evidence" value="ECO:0007669"/>
    <property type="project" value="InterPro"/>
</dbReference>
<dbReference type="Pfam" id="PF06058">
    <property type="entry name" value="DCP1"/>
    <property type="match status" value="1"/>
</dbReference>
<dbReference type="AlphaFoldDB" id="A0A5C3Q907"/>
<feature type="region of interest" description="Disordered" evidence="5">
    <location>
        <begin position="296"/>
        <end position="341"/>
    </location>
</feature>
<dbReference type="OrthoDB" id="440673at2759"/>
<dbReference type="GO" id="GO:0031087">
    <property type="term" value="P:deadenylation-independent decapping of nuclear-transcribed mRNA"/>
    <property type="evidence" value="ECO:0007669"/>
    <property type="project" value="TreeGrafter"/>
</dbReference>
<comment type="similarity">
    <text evidence="2">Belongs to the DCP1 family.</text>
</comment>
<dbReference type="InterPro" id="IPR011993">
    <property type="entry name" value="PH-like_dom_sf"/>
</dbReference>
<feature type="compositionally biased region" description="Basic and acidic residues" evidence="5">
    <location>
        <begin position="518"/>
        <end position="530"/>
    </location>
</feature>
<dbReference type="Proteomes" id="UP000305067">
    <property type="component" value="Unassembled WGS sequence"/>
</dbReference>
<gene>
    <name evidence="6" type="ORF">BDV98DRAFT_552783</name>
</gene>
<feature type="compositionally biased region" description="Low complexity" evidence="5">
    <location>
        <begin position="28"/>
        <end position="51"/>
    </location>
</feature>
<feature type="compositionally biased region" description="Polar residues" evidence="5">
    <location>
        <begin position="437"/>
        <end position="448"/>
    </location>
</feature>
<dbReference type="GO" id="GO:0008047">
    <property type="term" value="F:enzyme activator activity"/>
    <property type="evidence" value="ECO:0007669"/>
    <property type="project" value="InterPro"/>
</dbReference>
<dbReference type="PANTHER" id="PTHR16290:SF0">
    <property type="entry name" value="DECAPPING PROTEIN 1, ISOFORM A"/>
    <property type="match status" value="1"/>
</dbReference>
<dbReference type="InterPro" id="IPR010334">
    <property type="entry name" value="Dcp1"/>
</dbReference>
<proteinExistence type="inferred from homology"/>
<feature type="region of interest" description="Disordered" evidence="5">
    <location>
        <begin position="1"/>
        <end position="51"/>
    </location>
</feature>
<evidence type="ECO:0000256" key="5">
    <source>
        <dbReference type="SAM" id="MobiDB-lite"/>
    </source>
</evidence>
<dbReference type="GO" id="GO:0000932">
    <property type="term" value="C:P-body"/>
    <property type="evidence" value="ECO:0007669"/>
    <property type="project" value="TreeGrafter"/>
</dbReference>
<feature type="region of interest" description="Disordered" evidence="5">
    <location>
        <begin position="559"/>
        <end position="594"/>
    </location>
</feature>
<accession>A0A5C3Q907</accession>
<dbReference type="GO" id="GO:0006397">
    <property type="term" value="P:mRNA processing"/>
    <property type="evidence" value="ECO:0007669"/>
    <property type="project" value="UniProtKB-KW"/>
</dbReference>
<evidence type="ECO:0000256" key="4">
    <source>
        <dbReference type="ARBA" id="ARBA00022664"/>
    </source>
</evidence>
<feature type="compositionally biased region" description="Polar residues" evidence="5">
    <location>
        <begin position="324"/>
        <end position="341"/>
    </location>
</feature>
<comment type="subcellular location">
    <subcellularLocation>
        <location evidence="1">Cytoplasm</location>
    </subcellularLocation>
</comment>
<evidence type="ECO:0000256" key="3">
    <source>
        <dbReference type="ARBA" id="ARBA00022490"/>
    </source>
</evidence>